<keyword evidence="2" id="KW-1185">Reference proteome</keyword>
<comment type="caution">
    <text evidence="1">The sequence shown here is derived from an EMBL/GenBank/DDBJ whole genome shotgun (WGS) entry which is preliminary data.</text>
</comment>
<accession>A0ABQ4ZBV9</accession>
<sequence>MMRLSVRRTRDETVCILAWQLPRVAAMTDTFFKALNEIKASLGWRVVVRELEMIRVEMVTYQLGLASHALHKVITESFLNWILLANLIKFSLEYKDRVFTIMSRDSNQQFMSVPEIRFVGPHAVVYREQHSASTRFK</sequence>
<evidence type="ECO:0000313" key="1">
    <source>
        <dbReference type="EMBL" id="GJS86647.1"/>
    </source>
</evidence>
<gene>
    <name evidence="1" type="ORF">Tco_0769283</name>
</gene>
<name>A0ABQ4ZBV9_9ASTR</name>
<dbReference type="EMBL" id="BQNB010011138">
    <property type="protein sequence ID" value="GJS86647.1"/>
    <property type="molecule type" value="Genomic_DNA"/>
</dbReference>
<protein>
    <submittedName>
        <fullName evidence="1">Uncharacterized protein</fullName>
    </submittedName>
</protein>
<proteinExistence type="predicted"/>
<reference evidence="1" key="1">
    <citation type="journal article" date="2022" name="Int. J. Mol. Sci.">
        <title>Draft Genome of Tanacetum Coccineum: Genomic Comparison of Closely Related Tanacetum-Family Plants.</title>
        <authorList>
            <person name="Yamashiro T."/>
            <person name="Shiraishi A."/>
            <person name="Nakayama K."/>
            <person name="Satake H."/>
        </authorList>
    </citation>
    <scope>NUCLEOTIDE SEQUENCE</scope>
</reference>
<dbReference type="Proteomes" id="UP001151760">
    <property type="component" value="Unassembled WGS sequence"/>
</dbReference>
<organism evidence="1 2">
    <name type="scientific">Tanacetum coccineum</name>
    <dbReference type="NCBI Taxonomy" id="301880"/>
    <lineage>
        <taxon>Eukaryota</taxon>
        <taxon>Viridiplantae</taxon>
        <taxon>Streptophyta</taxon>
        <taxon>Embryophyta</taxon>
        <taxon>Tracheophyta</taxon>
        <taxon>Spermatophyta</taxon>
        <taxon>Magnoliopsida</taxon>
        <taxon>eudicotyledons</taxon>
        <taxon>Gunneridae</taxon>
        <taxon>Pentapetalae</taxon>
        <taxon>asterids</taxon>
        <taxon>campanulids</taxon>
        <taxon>Asterales</taxon>
        <taxon>Asteraceae</taxon>
        <taxon>Asteroideae</taxon>
        <taxon>Anthemideae</taxon>
        <taxon>Anthemidinae</taxon>
        <taxon>Tanacetum</taxon>
    </lineage>
</organism>
<evidence type="ECO:0000313" key="2">
    <source>
        <dbReference type="Proteomes" id="UP001151760"/>
    </source>
</evidence>
<reference evidence="1" key="2">
    <citation type="submission" date="2022-01" db="EMBL/GenBank/DDBJ databases">
        <authorList>
            <person name="Yamashiro T."/>
            <person name="Shiraishi A."/>
            <person name="Satake H."/>
            <person name="Nakayama K."/>
        </authorList>
    </citation>
    <scope>NUCLEOTIDE SEQUENCE</scope>
</reference>
<feature type="non-terminal residue" evidence="1">
    <location>
        <position position="137"/>
    </location>
</feature>